<accession>A0A1E3P929</accession>
<sequence length="289" mass="33107">MSHQTDSNQNPPLAINYFLESLKSLTRDQLAEDIEGLDDEGFSPFPQEGELDEEDLKAMSASFQEHAKLKPHLEDLLKLLNQKDPEGDGHTSVSLRMSSSDRDQIITNLQKAQSDVESIQGQLSYILSQGFFNSELEQHAKILHKLSISAVADLLPKEIKEALEKGKPQFQQFSSKIHEEIDEPDLDDVKLPPISNLNIKEAQNKGNGIAQKKSKTKKSQQKAQQKTRQTPDILPYEPDECIICEYYHVFGKQPVNLIKAYDKRLKEETSMRNNLENRTRRKKRQQKKR</sequence>
<feature type="compositionally biased region" description="Basic residues" evidence="1">
    <location>
        <begin position="279"/>
        <end position="289"/>
    </location>
</feature>
<evidence type="ECO:0000313" key="3">
    <source>
        <dbReference type="Proteomes" id="UP000094112"/>
    </source>
</evidence>
<feature type="compositionally biased region" description="Basic and acidic residues" evidence="1">
    <location>
        <begin position="266"/>
        <end position="278"/>
    </location>
</feature>
<feature type="region of interest" description="Disordered" evidence="1">
    <location>
        <begin position="266"/>
        <end position="289"/>
    </location>
</feature>
<reference evidence="2 3" key="1">
    <citation type="journal article" date="2016" name="Proc. Natl. Acad. Sci. U.S.A.">
        <title>Comparative genomics of biotechnologically important yeasts.</title>
        <authorList>
            <person name="Riley R."/>
            <person name="Haridas S."/>
            <person name="Wolfe K.H."/>
            <person name="Lopes M.R."/>
            <person name="Hittinger C.T."/>
            <person name="Goeker M."/>
            <person name="Salamov A.A."/>
            <person name="Wisecaver J.H."/>
            <person name="Long T.M."/>
            <person name="Calvey C.H."/>
            <person name="Aerts A.L."/>
            <person name="Barry K.W."/>
            <person name="Choi C."/>
            <person name="Clum A."/>
            <person name="Coughlan A.Y."/>
            <person name="Deshpande S."/>
            <person name="Douglass A.P."/>
            <person name="Hanson S.J."/>
            <person name="Klenk H.-P."/>
            <person name="LaButti K.M."/>
            <person name="Lapidus A."/>
            <person name="Lindquist E.A."/>
            <person name="Lipzen A.M."/>
            <person name="Meier-Kolthoff J.P."/>
            <person name="Ohm R.A."/>
            <person name="Otillar R.P."/>
            <person name="Pangilinan J.L."/>
            <person name="Peng Y."/>
            <person name="Rokas A."/>
            <person name="Rosa C.A."/>
            <person name="Scheuner C."/>
            <person name="Sibirny A.A."/>
            <person name="Slot J.C."/>
            <person name="Stielow J.B."/>
            <person name="Sun H."/>
            <person name="Kurtzman C.P."/>
            <person name="Blackwell M."/>
            <person name="Grigoriev I.V."/>
            <person name="Jeffries T.W."/>
        </authorList>
    </citation>
    <scope>NUCLEOTIDE SEQUENCE [LARGE SCALE GENOMIC DNA]</scope>
    <source>
        <strain evidence="3">ATCC 58044 / CBS 1984 / NCYC 433 / NRRL Y-366-8</strain>
    </source>
</reference>
<dbReference type="EMBL" id="KV454208">
    <property type="protein sequence ID" value="ODQ61878.1"/>
    <property type="molecule type" value="Genomic_DNA"/>
</dbReference>
<dbReference type="OrthoDB" id="10678095at2759"/>
<feature type="region of interest" description="Disordered" evidence="1">
    <location>
        <begin position="201"/>
        <end position="232"/>
    </location>
</feature>
<dbReference type="AlphaFoldDB" id="A0A1E3P929"/>
<gene>
    <name evidence="2" type="ORF">WICANDRAFT_76068</name>
</gene>
<dbReference type="RefSeq" id="XP_019041085.1">
    <property type="nucleotide sequence ID" value="XM_019184318.1"/>
</dbReference>
<protein>
    <submittedName>
        <fullName evidence="2">Uncharacterized protein</fullName>
    </submittedName>
</protein>
<evidence type="ECO:0000256" key="1">
    <source>
        <dbReference type="SAM" id="MobiDB-lite"/>
    </source>
</evidence>
<organism evidence="2 3">
    <name type="scientific">Wickerhamomyces anomalus (strain ATCC 58044 / CBS 1984 / NCYC 433 / NRRL Y-366-8)</name>
    <name type="common">Yeast</name>
    <name type="synonym">Hansenula anomala</name>
    <dbReference type="NCBI Taxonomy" id="683960"/>
    <lineage>
        <taxon>Eukaryota</taxon>
        <taxon>Fungi</taxon>
        <taxon>Dikarya</taxon>
        <taxon>Ascomycota</taxon>
        <taxon>Saccharomycotina</taxon>
        <taxon>Saccharomycetes</taxon>
        <taxon>Phaffomycetales</taxon>
        <taxon>Wickerhamomycetaceae</taxon>
        <taxon>Wickerhamomyces</taxon>
    </lineage>
</organism>
<dbReference type="Proteomes" id="UP000094112">
    <property type="component" value="Unassembled WGS sequence"/>
</dbReference>
<proteinExistence type="predicted"/>
<dbReference type="GeneID" id="30201564"/>
<evidence type="ECO:0000313" key="2">
    <source>
        <dbReference type="EMBL" id="ODQ61878.1"/>
    </source>
</evidence>
<keyword evidence="3" id="KW-1185">Reference proteome</keyword>
<name>A0A1E3P929_WICAA</name>